<protein>
    <submittedName>
        <fullName evidence="1">Uncharacterized protein</fullName>
    </submittedName>
</protein>
<dbReference type="Proteomes" id="UP000552954">
    <property type="component" value="Unassembled WGS sequence"/>
</dbReference>
<reference evidence="1 2" key="1">
    <citation type="submission" date="2020-05" db="EMBL/GenBank/DDBJ databases">
        <authorList>
            <person name="Khan S.A."/>
            <person name="Jeon C.O."/>
            <person name="Chun B.H."/>
        </authorList>
    </citation>
    <scope>NUCLEOTIDE SEQUENCE [LARGE SCALE GENOMIC DNA]</scope>
    <source>
        <strain evidence="1 2">B156</strain>
    </source>
</reference>
<comment type="caution">
    <text evidence="1">The sequence shown here is derived from an EMBL/GenBank/DDBJ whole genome shotgun (WGS) entry which is preliminary data.</text>
</comment>
<reference evidence="1 2" key="2">
    <citation type="submission" date="2020-06" db="EMBL/GenBank/DDBJ databases">
        <title>Ramlibacter rhizophilus sp. nov., isolated from rhizosphere soil of national flower Mugunghwa from South Korea.</title>
        <authorList>
            <person name="Zheng-Fei Y."/>
            <person name="Huan T."/>
        </authorList>
    </citation>
    <scope>NUCLEOTIDE SEQUENCE [LARGE SCALE GENOMIC DNA]</scope>
    <source>
        <strain evidence="1 2">B156</strain>
    </source>
</reference>
<dbReference type="AlphaFoldDB" id="A0A849KAW9"/>
<sequence length="57" mass="6657">MVHLIAKGLRPKVEDKEFKFRGVFEGGRTCFTLRPFNRVLPSPRGQQLHGRRHDPSR</sequence>
<dbReference type="RefSeq" id="WP_171558973.1">
    <property type="nucleotide sequence ID" value="NZ_JABFCS010000001.1"/>
</dbReference>
<accession>A0A849KAW9</accession>
<evidence type="ECO:0000313" key="1">
    <source>
        <dbReference type="EMBL" id="NNU43574.1"/>
    </source>
</evidence>
<dbReference type="EMBL" id="JABFCS010000001">
    <property type="protein sequence ID" value="NNU43574.1"/>
    <property type="molecule type" value="Genomic_DNA"/>
</dbReference>
<gene>
    <name evidence="1" type="ORF">HK415_11070</name>
</gene>
<proteinExistence type="predicted"/>
<keyword evidence="2" id="KW-1185">Reference proteome</keyword>
<name>A0A849KAW9_9BURK</name>
<evidence type="ECO:0000313" key="2">
    <source>
        <dbReference type="Proteomes" id="UP000552954"/>
    </source>
</evidence>
<organism evidence="1 2">
    <name type="scientific">Ramlibacter montanisoli</name>
    <dbReference type="NCBI Taxonomy" id="2732512"/>
    <lineage>
        <taxon>Bacteria</taxon>
        <taxon>Pseudomonadati</taxon>
        <taxon>Pseudomonadota</taxon>
        <taxon>Betaproteobacteria</taxon>
        <taxon>Burkholderiales</taxon>
        <taxon>Comamonadaceae</taxon>
        <taxon>Ramlibacter</taxon>
    </lineage>
</organism>